<evidence type="ECO:0000313" key="2">
    <source>
        <dbReference type="EMBL" id="KXS20807.1"/>
    </source>
</evidence>
<evidence type="ECO:0000313" key="3">
    <source>
        <dbReference type="Proteomes" id="UP000070544"/>
    </source>
</evidence>
<reference evidence="2 3" key="1">
    <citation type="journal article" date="2015" name="Genome Biol. Evol.">
        <title>Phylogenomic analyses indicate that early fungi evolved digesting cell walls of algal ancestors of land plants.</title>
        <authorList>
            <person name="Chang Y."/>
            <person name="Wang S."/>
            <person name="Sekimoto S."/>
            <person name="Aerts A.L."/>
            <person name="Choi C."/>
            <person name="Clum A."/>
            <person name="LaButti K.M."/>
            <person name="Lindquist E.A."/>
            <person name="Yee Ngan C."/>
            <person name="Ohm R.A."/>
            <person name="Salamov A.A."/>
            <person name="Grigoriev I.V."/>
            <person name="Spatafora J.W."/>
            <person name="Berbee M.L."/>
        </authorList>
    </citation>
    <scope>NUCLEOTIDE SEQUENCE [LARGE SCALE GENOMIC DNA]</scope>
    <source>
        <strain evidence="2 3">JEL478</strain>
    </source>
</reference>
<feature type="region of interest" description="Disordered" evidence="1">
    <location>
        <begin position="1"/>
        <end position="108"/>
    </location>
</feature>
<gene>
    <name evidence="2" type="ORF">M427DRAFT_51765</name>
</gene>
<accession>A0A139AVR7</accession>
<organism evidence="2 3">
    <name type="scientific">Gonapodya prolifera (strain JEL478)</name>
    <name type="common">Monoblepharis prolifera</name>
    <dbReference type="NCBI Taxonomy" id="1344416"/>
    <lineage>
        <taxon>Eukaryota</taxon>
        <taxon>Fungi</taxon>
        <taxon>Fungi incertae sedis</taxon>
        <taxon>Chytridiomycota</taxon>
        <taxon>Chytridiomycota incertae sedis</taxon>
        <taxon>Monoblepharidomycetes</taxon>
        <taxon>Monoblepharidales</taxon>
        <taxon>Gonapodyaceae</taxon>
        <taxon>Gonapodya</taxon>
    </lineage>
</organism>
<proteinExistence type="predicted"/>
<dbReference type="EMBL" id="KQ965734">
    <property type="protein sequence ID" value="KXS20807.1"/>
    <property type="molecule type" value="Genomic_DNA"/>
</dbReference>
<feature type="compositionally biased region" description="Polar residues" evidence="1">
    <location>
        <begin position="1"/>
        <end position="10"/>
    </location>
</feature>
<sequence>MRSMQTSLLMAQSAIRPAKTPLSSPPGLPLPTIITPPRQVLPTVPKAPPPTPKRKKNPPPSKLFMERERKDSGMSFCGEDGISNEDAPVMGFPGGVIIPNDPLHQDYEPGDSYERVERWNNGLDEGLTKAIDSVAAGWTPGLCRVLF</sequence>
<dbReference type="AlphaFoldDB" id="A0A139AVR7"/>
<evidence type="ECO:0000256" key="1">
    <source>
        <dbReference type="SAM" id="MobiDB-lite"/>
    </source>
</evidence>
<protein>
    <submittedName>
        <fullName evidence="2">Uncharacterized protein</fullName>
    </submittedName>
</protein>
<keyword evidence="3" id="KW-1185">Reference proteome</keyword>
<name>A0A139AVR7_GONPJ</name>
<dbReference type="Proteomes" id="UP000070544">
    <property type="component" value="Unassembled WGS sequence"/>
</dbReference>